<comment type="caution">
    <text evidence="2">The sequence shown here is derived from an EMBL/GenBank/DDBJ whole genome shotgun (WGS) entry which is preliminary data.</text>
</comment>
<dbReference type="AlphaFoldDB" id="A0A6L5Q979"/>
<protein>
    <submittedName>
        <fullName evidence="2">DUF2141 domain-containing protein</fullName>
    </submittedName>
</protein>
<dbReference type="Proteomes" id="UP000481037">
    <property type="component" value="Unassembled WGS sequence"/>
</dbReference>
<evidence type="ECO:0000313" key="3">
    <source>
        <dbReference type="Proteomes" id="UP000481037"/>
    </source>
</evidence>
<sequence length="136" mass="14142">MMSKLILAVLFAAALPAYAADLIIHVDGVASAEGDVKVAIYNSAGTFLGKPLRGVAAPAQAGAVELKVTGLPAGEYAFAVYHDANGNDKMDRNMVGMPTEDYAFSNNAMGKKGAPRFEDARIVLPESGATATVNLR</sequence>
<organism evidence="2 3">
    <name type="scientific">Duganella alba</name>
    <dbReference type="NCBI Taxonomy" id="2666081"/>
    <lineage>
        <taxon>Bacteria</taxon>
        <taxon>Pseudomonadati</taxon>
        <taxon>Pseudomonadota</taxon>
        <taxon>Betaproteobacteria</taxon>
        <taxon>Burkholderiales</taxon>
        <taxon>Oxalobacteraceae</taxon>
        <taxon>Telluria group</taxon>
        <taxon>Duganella</taxon>
    </lineage>
</organism>
<dbReference type="RefSeq" id="WP_154361727.1">
    <property type="nucleotide sequence ID" value="NZ_WKJM01000001.1"/>
</dbReference>
<feature type="chain" id="PRO_5026909277" evidence="1">
    <location>
        <begin position="20"/>
        <end position="136"/>
    </location>
</feature>
<reference evidence="2 3" key="1">
    <citation type="submission" date="2019-11" db="EMBL/GenBank/DDBJ databases">
        <title>Novel species isolated from a subtropical stream in China.</title>
        <authorList>
            <person name="Lu H."/>
        </authorList>
    </citation>
    <scope>NUCLEOTIDE SEQUENCE [LARGE SCALE GENOMIC DNA]</scope>
    <source>
        <strain evidence="2 3">FT25W</strain>
    </source>
</reference>
<keyword evidence="1" id="KW-0732">Signal</keyword>
<name>A0A6L5Q979_9BURK</name>
<dbReference type="EMBL" id="WKJM01000001">
    <property type="protein sequence ID" value="MRX06383.1"/>
    <property type="molecule type" value="Genomic_DNA"/>
</dbReference>
<dbReference type="InterPro" id="IPR018673">
    <property type="entry name" value="DUF2141"/>
</dbReference>
<keyword evidence="3" id="KW-1185">Reference proteome</keyword>
<feature type="signal peptide" evidence="1">
    <location>
        <begin position="1"/>
        <end position="19"/>
    </location>
</feature>
<evidence type="ECO:0000256" key="1">
    <source>
        <dbReference type="SAM" id="SignalP"/>
    </source>
</evidence>
<evidence type="ECO:0000313" key="2">
    <source>
        <dbReference type="EMBL" id="MRX06383.1"/>
    </source>
</evidence>
<accession>A0A6L5Q979</accession>
<dbReference type="Pfam" id="PF09912">
    <property type="entry name" value="DUF2141"/>
    <property type="match status" value="1"/>
</dbReference>
<proteinExistence type="predicted"/>
<gene>
    <name evidence="2" type="ORF">GJ697_00880</name>
</gene>